<comment type="caution">
    <text evidence="3">The sequence shown here is derived from an EMBL/GenBank/DDBJ whole genome shotgun (WGS) entry which is preliminary data.</text>
</comment>
<sequence length="265" mass="30247">MRSLSLSRKALHSSPLQEFLHTGIRFLPPTSFVFSTAQIGLHFGSSSYPNRSKSKTHILFYWLSHLAEGLMEPSSYMTCALKVDTQTPGWHKAMIKVLRSIQGVSYNIDGQQGLAYVSGSIDPAVLLKMLAKVGKHAELFWVDSRRQHWNNPLVQGDVSHDHDYRNRNYARMGYYYGNSYGDHGQYGMLGYDYRNNQLGRLAYYGDDPHRLFPNGILQDYPRSEMVFHSPSTSPHEETIHKQTAPPPELMSNKQSEKKPVKCCMM</sequence>
<reference evidence="3" key="1">
    <citation type="submission" date="2021-01" db="EMBL/GenBank/DDBJ databases">
        <authorList>
            <person name="Lovell J.T."/>
            <person name="Bentley N."/>
            <person name="Bhattarai G."/>
            <person name="Jenkins J.W."/>
            <person name="Sreedasyam A."/>
            <person name="Alarcon Y."/>
            <person name="Bock C."/>
            <person name="Boston L."/>
            <person name="Carlson J."/>
            <person name="Cervantes K."/>
            <person name="Clermont K."/>
            <person name="Krom N."/>
            <person name="Kubenka K."/>
            <person name="Mamidi S."/>
            <person name="Mattison C."/>
            <person name="Monteros M."/>
            <person name="Pisani C."/>
            <person name="Plott C."/>
            <person name="Rajasekar S."/>
            <person name="Rhein H.S."/>
            <person name="Rohla C."/>
            <person name="Song M."/>
            <person name="Hilaire R.S."/>
            <person name="Shu S."/>
            <person name="Wells L."/>
            <person name="Wang X."/>
            <person name="Webber J."/>
            <person name="Heerema R.J."/>
            <person name="Klein P."/>
            <person name="Conner P."/>
            <person name="Grauke L."/>
            <person name="Grimwood J."/>
            <person name="Schmutz J."/>
            <person name="Randall J.J."/>
        </authorList>
    </citation>
    <scope>NUCLEOTIDE SEQUENCE</scope>
    <source>
        <tissue evidence="3">Leaf</tissue>
    </source>
</reference>
<name>A0A922DK94_CARIL</name>
<evidence type="ECO:0008006" key="5">
    <source>
        <dbReference type="Google" id="ProtNLM"/>
    </source>
</evidence>
<accession>A0A922DK94</accession>
<keyword evidence="1" id="KW-0479">Metal-binding</keyword>
<gene>
    <name evidence="3" type="ORF">I3842_12G133800</name>
</gene>
<evidence type="ECO:0000256" key="2">
    <source>
        <dbReference type="SAM" id="MobiDB-lite"/>
    </source>
</evidence>
<dbReference type="GO" id="GO:0046872">
    <property type="term" value="F:metal ion binding"/>
    <property type="evidence" value="ECO:0007669"/>
    <property type="project" value="UniProtKB-KW"/>
</dbReference>
<dbReference type="Proteomes" id="UP000811246">
    <property type="component" value="Chromosome 12"/>
</dbReference>
<proteinExistence type="predicted"/>
<dbReference type="PANTHER" id="PTHR45868">
    <property type="entry name" value="HEAVY METAL-ASSOCIATED ISOPRENYLATED PLANT PROTEIN 33-RELATED"/>
    <property type="match status" value="1"/>
</dbReference>
<evidence type="ECO:0000313" key="3">
    <source>
        <dbReference type="EMBL" id="KAG6685871.1"/>
    </source>
</evidence>
<dbReference type="AlphaFoldDB" id="A0A922DK94"/>
<feature type="region of interest" description="Disordered" evidence="2">
    <location>
        <begin position="228"/>
        <end position="258"/>
    </location>
</feature>
<evidence type="ECO:0000313" key="4">
    <source>
        <dbReference type="Proteomes" id="UP000811246"/>
    </source>
</evidence>
<dbReference type="EMBL" id="CM031836">
    <property type="protein sequence ID" value="KAG6685871.1"/>
    <property type="molecule type" value="Genomic_DNA"/>
</dbReference>
<protein>
    <recommendedName>
        <fullName evidence="5">HMA domain-containing protein</fullName>
    </recommendedName>
</protein>
<dbReference type="PANTHER" id="PTHR45868:SF35">
    <property type="entry name" value="HYDROXYPROLINE-RICH GLYCOPROTEIN FAMILY PROTEIN"/>
    <property type="match status" value="1"/>
</dbReference>
<evidence type="ECO:0000256" key="1">
    <source>
        <dbReference type="ARBA" id="ARBA00022723"/>
    </source>
</evidence>
<organism evidence="3 4">
    <name type="scientific">Carya illinoinensis</name>
    <name type="common">Pecan</name>
    <dbReference type="NCBI Taxonomy" id="32201"/>
    <lineage>
        <taxon>Eukaryota</taxon>
        <taxon>Viridiplantae</taxon>
        <taxon>Streptophyta</taxon>
        <taxon>Embryophyta</taxon>
        <taxon>Tracheophyta</taxon>
        <taxon>Spermatophyta</taxon>
        <taxon>Magnoliopsida</taxon>
        <taxon>eudicotyledons</taxon>
        <taxon>Gunneridae</taxon>
        <taxon>Pentapetalae</taxon>
        <taxon>rosids</taxon>
        <taxon>fabids</taxon>
        <taxon>Fagales</taxon>
        <taxon>Juglandaceae</taxon>
        <taxon>Carya</taxon>
    </lineage>
</organism>